<keyword evidence="3" id="KW-1185">Reference proteome</keyword>
<feature type="compositionally biased region" description="Basic and acidic residues" evidence="1">
    <location>
        <begin position="105"/>
        <end position="119"/>
    </location>
</feature>
<evidence type="ECO:0000313" key="3">
    <source>
        <dbReference type="Proteomes" id="UP000053240"/>
    </source>
</evidence>
<gene>
    <name evidence="2" type="ORF">RR48_05335</name>
</gene>
<dbReference type="AlphaFoldDB" id="A0A0N1I8R7"/>
<reference evidence="2 3" key="1">
    <citation type="journal article" date="2015" name="Nat. Commun.">
        <title>Outbred genome sequencing and CRISPR/Cas9 gene editing in butterflies.</title>
        <authorList>
            <person name="Li X."/>
            <person name="Fan D."/>
            <person name="Zhang W."/>
            <person name="Liu G."/>
            <person name="Zhang L."/>
            <person name="Zhao L."/>
            <person name="Fang X."/>
            <person name="Chen L."/>
            <person name="Dong Y."/>
            <person name="Chen Y."/>
            <person name="Ding Y."/>
            <person name="Zhao R."/>
            <person name="Feng M."/>
            <person name="Zhu Y."/>
            <person name="Feng Y."/>
            <person name="Jiang X."/>
            <person name="Zhu D."/>
            <person name="Xiang H."/>
            <person name="Feng X."/>
            <person name="Li S."/>
            <person name="Wang J."/>
            <person name="Zhang G."/>
            <person name="Kronforst M.R."/>
            <person name="Wang W."/>
        </authorList>
    </citation>
    <scope>NUCLEOTIDE SEQUENCE [LARGE SCALE GENOMIC DNA]</scope>
    <source>
        <strain evidence="2">Ya'a_city_454_Pm</strain>
        <tissue evidence="2">Whole body</tissue>
    </source>
</reference>
<accession>A0A0N1I8R7</accession>
<proteinExistence type="predicted"/>
<feature type="compositionally biased region" description="Basic and acidic residues" evidence="1">
    <location>
        <begin position="64"/>
        <end position="73"/>
    </location>
</feature>
<evidence type="ECO:0000256" key="1">
    <source>
        <dbReference type="SAM" id="MobiDB-lite"/>
    </source>
</evidence>
<dbReference type="InParanoid" id="A0A0N1I8R7"/>
<protein>
    <submittedName>
        <fullName evidence="2">Uncharacterized protein</fullName>
    </submittedName>
</protein>
<dbReference type="Proteomes" id="UP000053240">
    <property type="component" value="Unassembled WGS sequence"/>
</dbReference>
<feature type="region of interest" description="Disordered" evidence="1">
    <location>
        <begin position="50"/>
        <end position="76"/>
    </location>
</feature>
<feature type="compositionally biased region" description="Basic and acidic residues" evidence="1">
    <location>
        <begin position="154"/>
        <end position="185"/>
    </location>
</feature>
<evidence type="ECO:0000313" key="2">
    <source>
        <dbReference type="EMBL" id="KPJ15990.1"/>
    </source>
</evidence>
<sequence>MSSMWGWCWLQNVDLDGDVPLTQKIRECVQIEPNAGDCILGVTETIFSNDDSNEPIIKHKQSKSKKETSDKVKPNAGDCILGVTETIFSNDDSNEPIIKHKQSKSKKETSDKVKNKSSENNRNSRHLKSPEDNRRTTRRSISSPTNILTLRNRNSKDQKNIDEHMKKSSEPLKSILKKEKIKEEDILVTPKSKRGRERESRSNLPVKRVK</sequence>
<feature type="region of interest" description="Disordered" evidence="1">
    <location>
        <begin position="91"/>
        <end position="210"/>
    </location>
</feature>
<dbReference type="EMBL" id="KQ460317">
    <property type="protein sequence ID" value="KPJ15990.1"/>
    <property type="molecule type" value="Genomic_DNA"/>
</dbReference>
<name>A0A0N1I8R7_PAPMA</name>
<organism evidence="2 3">
    <name type="scientific">Papilio machaon</name>
    <name type="common">Old World swallowtail butterfly</name>
    <dbReference type="NCBI Taxonomy" id="76193"/>
    <lineage>
        <taxon>Eukaryota</taxon>
        <taxon>Metazoa</taxon>
        <taxon>Ecdysozoa</taxon>
        <taxon>Arthropoda</taxon>
        <taxon>Hexapoda</taxon>
        <taxon>Insecta</taxon>
        <taxon>Pterygota</taxon>
        <taxon>Neoptera</taxon>
        <taxon>Endopterygota</taxon>
        <taxon>Lepidoptera</taxon>
        <taxon>Glossata</taxon>
        <taxon>Ditrysia</taxon>
        <taxon>Papilionoidea</taxon>
        <taxon>Papilionidae</taxon>
        <taxon>Papilioninae</taxon>
        <taxon>Papilio</taxon>
    </lineage>
</organism>